<feature type="region of interest" description="Disordered" evidence="1">
    <location>
        <begin position="186"/>
        <end position="206"/>
    </location>
</feature>
<dbReference type="AlphaFoldDB" id="A0A645D2W4"/>
<organism evidence="2">
    <name type="scientific">bioreactor metagenome</name>
    <dbReference type="NCBI Taxonomy" id="1076179"/>
    <lineage>
        <taxon>unclassified sequences</taxon>
        <taxon>metagenomes</taxon>
        <taxon>ecological metagenomes</taxon>
    </lineage>
</organism>
<reference evidence="2" key="1">
    <citation type="submission" date="2019-08" db="EMBL/GenBank/DDBJ databases">
        <authorList>
            <person name="Kucharzyk K."/>
            <person name="Murdoch R.W."/>
            <person name="Higgins S."/>
            <person name="Loffler F."/>
        </authorList>
    </citation>
    <scope>NUCLEOTIDE SEQUENCE</scope>
</reference>
<evidence type="ECO:0000313" key="2">
    <source>
        <dbReference type="EMBL" id="MPM83491.1"/>
    </source>
</evidence>
<evidence type="ECO:0000256" key="1">
    <source>
        <dbReference type="SAM" id="MobiDB-lite"/>
    </source>
</evidence>
<comment type="caution">
    <text evidence="2">The sequence shown here is derived from an EMBL/GenBank/DDBJ whole genome shotgun (WGS) entry which is preliminary data.</text>
</comment>
<gene>
    <name evidence="2" type="ORF">SDC9_130555</name>
</gene>
<sequence length="250" mass="28020">MGLIPPIKPLKNTGQVLLFDSHTGVVHAQNPSVAPGQQRNGHRSAVIGIFQGVVDQNYRHLLQHFLIAIVLEIRRHVRGQGLSSLESHALKGERHTEDRPAQIKGVLFQLLPRPVHSGQGQQIFYQLICALDLRLDIAQPAVLPNFPRQRLAVGRDHCQWGFQLMAGVPHELLLLVKGLLHRLGHPADQQHRSDAQQQKGRKAHQTGNHQELLGALEFKLTVQHYKKFPVGPLTHHKKLAAQSARICPHR</sequence>
<protein>
    <submittedName>
        <fullName evidence="2">Uncharacterized protein</fullName>
    </submittedName>
</protein>
<proteinExistence type="predicted"/>
<name>A0A645D2W4_9ZZZZ</name>
<dbReference type="EMBL" id="VSSQ01032276">
    <property type="protein sequence ID" value="MPM83491.1"/>
    <property type="molecule type" value="Genomic_DNA"/>
</dbReference>
<accession>A0A645D2W4</accession>